<keyword evidence="2" id="KW-1185">Reference proteome</keyword>
<dbReference type="Proteomes" id="UP001597183">
    <property type="component" value="Unassembled WGS sequence"/>
</dbReference>
<gene>
    <name evidence="1" type="ORF">ACFQ5G_34700</name>
</gene>
<dbReference type="InterPro" id="IPR018644">
    <property type="entry name" value="DUF2071"/>
</dbReference>
<dbReference type="EMBL" id="JBHTMK010000044">
    <property type="protein sequence ID" value="MFD1370513.1"/>
    <property type="molecule type" value="Genomic_DNA"/>
</dbReference>
<comment type="caution">
    <text evidence="1">The sequence shown here is derived from an EMBL/GenBank/DDBJ whole genome shotgun (WGS) entry which is preliminary data.</text>
</comment>
<evidence type="ECO:0000313" key="2">
    <source>
        <dbReference type="Proteomes" id="UP001597183"/>
    </source>
</evidence>
<organism evidence="1 2">
    <name type="scientific">Actinoplanes sichuanensis</name>
    <dbReference type="NCBI Taxonomy" id="512349"/>
    <lineage>
        <taxon>Bacteria</taxon>
        <taxon>Bacillati</taxon>
        <taxon>Actinomycetota</taxon>
        <taxon>Actinomycetes</taxon>
        <taxon>Micromonosporales</taxon>
        <taxon>Micromonosporaceae</taxon>
        <taxon>Actinoplanes</taxon>
    </lineage>
</organism>
<protein>
    <submittedName>
        <fullName evidence="1">DUF2071 domain-containing protein</fullName>
    </submittedName>
</protein>
<evidence type="ECO:0000313" key="1">
    <source>
        <dbReference type="EMBL" id="MFD1370513.1"/>
    </source>
</evidence>
<name>A0ABW4AJZ5_9ACTN</name>
<proteinExistence type="predicted"/>
<reference evidence="2" key="1">
    <citation type="journal article" date="2019" name="Int. J. Syst. Evol. Microbiol.">
        <title>The Global Catalogue of Microorganisms (GCM) 10K type strain sequencing project: providing services to taxonomists for standard genome sequencing and annotation.</title>
        <authorList>
            <consortium name="The Broad Institute Genomics Platform"/>
            <consortium name="The Broad Institute Genome Sequencing Center for Infectious Disease"/>
            <person name="Wu L."/>
            <person name="Ma J."/>
        </authorList>
    </citation>
    <scope>NUCLEOTIDE SEQUENCE [LARGE SCALE GENOMIC DNA]</scope>
    <source>
        <strain evidence="2">CCM 7526</strain>
    </source>
</reference>
<accession>A0ABW4AJZ5</accession>
<sequence length="319" mass="34812">MRLRKTVVAAGVAGLAAGAELVLRRRRPRTAHGRYADWVHPGGLPGRPLAVLANSRVARAVCEVFPVPAMVSDITGVVYVNYVVPAARLLPLVPPGLELQRVGPGGEQAVFTFLSYRHGHLGPAKAGPLRRLLPSPVQSNWRIYVQDPHTGYTGVHFVTTAVDSAAHALGGRLLCEALPMHLLDHAEIKTEDDGTVRLRLEPGSGSAPDADAVLAPAPEPTGGPWESAFGTYDDMLKYVVHQDRALSVQPWRRWVTRQEIQLDLTPDDCRPLSGPMRSAAARALVGDAEPISFLVPQVTLRFWTEEHDRRITDRTSQTR</sequence>
<dbReference type="Pfam" id="PF09844">
    <property type="entry name" value="DUF2071"/>
    <property type="match status" value="1"/>
</dbReference>
<dbReference type="RefSeq" id="WP_317793716.1">
    <property type="nucleotide sequence ID" value="NZ_AP028461.1"/>
</dbReference>